<dbReference type="Proteomes" id="UP000593567">
    <property type="component" value="Unassembled WGS sequence"/>
</dbReference>
<sequence>MNHDFIGRFFPHIGYQYMSSAHVQDSDGFMAALLQPRTPVTKKKRSVNRTPTSPTSPPQTPVSPVVAPPSVCYVTPSVTVYQFYFYKDTFEGPSGVSPPHPSGHSSSDRTSPVESTVSSLSNPDDVKNEPMDTSVTKSAKKRVSWKADKDCSRVDINACLLVVNVNRIRDQGGFDEMKKREMMSDREALKSLHMDDKGSLLQHSNALPSVTENFKWARPLPLDLLPTKFEPGHLSQQRQVQSDREVKVLAALYFTKAAVPPSASEPDHIIDMEPTDTLDPPTIPLEVENSQSHQPTANFEPEVQHAPMDTLVRAGTNGTHTVSDLVPGVTANDMDLIQKLANGDASQEILEALANTSPDYLNKIMQTEGMNADVPPPRFQPQGGMPPFNMPPPNFNGPMGPYGGYNGPAPGGFRGPRPFHNSGFRGSWNNNRGGRGRGRGNGMRGRGRPTKECTHFQRLVMNIWLDSHVSTLTASLSMNCHLAAGQASNPNTSIARLSADSKEFNSIAHII</sequence>
<organism evidence="2 3">
    <name type="scientific">Bugula neritina</name>
    <name type="common">Brown bryozoan</name>
    <name type="synonym">Sertularia neritina</name>
    <dbReference type="NCBI Taxonomy" id="10212"/>
    <lineage>
        <taxon>Eukaryota</taxon>
        <taxon>Metazoa</taxon>
        <taxon>Spiralia</taxon>
        <taxon>Lophotrochozoa</taxon>
        <taxon>Bryozoa</taxon>
        <taxon>Gymnolaemata</taxon>
        <taxon>Cheilostomatida</taxon>
        <taxon>Flustrina</taxon>
        <taxon>Buguloidea</taxon>
        <taxon>Bugulidae</taxon>
        <taxon>Bugula</taxon>
    </lineage>
</organism>
<dbReference type="AlphaFoldDB" id="A0A7J7J994"/>
<accession>A0A7J7J994</accession>
<feature type="region of interest" description="Disordered" evidence="1">
    <location>
        <begin position="36"/>
        <end position="67"/>
    </location>
</feature>
<dbReference type="GO" id="GO:0000785">
    <property type="term" value="C:chromatin"/>
    <property type="evidence" value="ECO:0007669"/>
    <property type="project" value="TreeGrafter"/>
</dbReference>
<keyword evidence="3" id="KW-1185">Reference proteome</keyword>
<protein>
    <submittedName>
        <fullName evidence="2">PPP1R10</fullName>
    </submittedName>
</protein>
<dbReference type="GO" id="GO:0008157">
    <property type="term" value="F:protein phosphatase 1 binding"/>
    <property type="evidence" value="ECO:0007669"/>
    <property type="project" value="TreeGrafter"/>
</dbReference>
<proteinExistence type="predicted"/>
<dbReference type="OrthoDB" id="2138378at2759"/>
<evidence type="ECO:0000313" key="3">
    <source>
        <dbReference type="Proteomes" id="UP000593567"/>
    </source>
</evidence>
<dbReference type="EMBL" id="VXIV02002870">
    <property type="protein sequence ID" value="KAF6022294.1"/>
    <property type="molecule type" value="Genomic_DNA"/>
</dbReference>
<reference evidence="2" key="1">
    <citation type="submission" date="2020-06" db="EMBL/GenBank/DDBJ databases">
        <title>Draft genome of Bugula neritina, a colonial animal packing powerful symbionts and potential medicines.</title>
        <authorList>
            <person name="Rayko M."/>
        </authorList>
    </citation>
    <scope>NUCLEOTIDE SEQUENCE [LARGE SCALE GENOMIC DNA]</scope>
    <source>
        <strain evidence="2">Kwan_BN1</strain>
    </source>
</reference>
<dbReference type="PANTHER" id="PTHR46557">
    <property type="entry name" value="SERINE/THREONINE-PROTEIN PHOSPHATASE 1 REGULATORY SUBUNIT 10-RELATED"/>
    <property type="match status" value="1"/>
</dbReference>
<feature type="region of interest" description="Disordered" evidence="1">
    <location>
        <begin position="94"/>
        <end position="142"/>
    </location>
</feature>
<feature type="compositionally biased region" description="Polar residues" evidence="1">
    <location>
        <begin position="108"/>
        <end position="122"/>
    </location>
</feature>
<evidence type="ECO:0000313" key="2">
    <source>
        <dbReference type="EMBL" id="KAF6022294.1"/>
    </source>
</evidence>
<name>A0A7J7J994_BUGNE</name>
<evidence type="ECO:0000256" key="1">
    <source>
        <dbReference type="SAM" id="MobiDB-lite"/>
    </source>
</evidence>
<gene>
    <name evidence="2" type="ORF">EB796_019394</name>
</gene>
<dbReference type="PANTHER" id="PTHR46557:SF1">
    <property type="entry name" value="SERINE_THREONINE-PROTEIN PHOSPHATASE 1 REGULATORY SUBUNIT 10"/>
    <property type="match status" value="1"/>
</dbReference>
<dbReference type="GO" id="GO:0072357">
    <property type="term" value="C:PTW/PP1 phosphatase complex"/>
    <property type="evidence" value="ECO:0007669"/>
    <property type="project" value="TreeGrafter"/>
</dbReference>
<feature type="region of interest" description="Disordered" evidence="1">
    <location>
        <begin position="423"/>
        <end position="449"/>
    </location>
</feature>
<feature type="compositionally biased region" description="Low complexity" evidence="1">
    <location>
        <begin position="423"/>
        <end position="432"/>
    </location>
</feature>
<comment type="caution">
    <text evidence="2">The sequence shown here is derived from an EMBL/GenBank/DDBJ whole genome shotgun (WGS) entry which is preliminary data.</text>
</comment>